<gene>
    <name evidence="1" type="ORF">ABID49_000453</name>
</gene>
<name>A0ABV2G8F2_9BACL</name>
<organism evidence="1 2">
    <name type="scientific">Bhargavaea ullalensis</name>
    <dbReference type="NCBI Taxonomy" id="1265685"/>
    <lineage>
        <taxon>Bacteria</taxon>
        <taxon>Bacillati</taxon>
        <taxon>Bacillota</taxon>
        <taxon>Bacilli</taxon>
        <taxon>Bacillales</taxon>
        <taxon>Caryophanaceae</taxon>
        <taxon>Bhargavaea</taxon>
    </lineage>
</organism>
<sequence length="98" mass="11727">MTGRGEWVDSIRYVKVRRHIHWLEQKTERLLYDLALTRTAVVSHERTFGVNKVIDMSCRPVTGNSWFLYLHTDEGLFAFETEEHPEPFIRSYQSLKNW</sequence>
<proteinExistence type="predicted"/>
<keyword evidence="2" id="KW-1185">Reference proteome</keyword>
<evidence type="ECO:0000313" key="2">
    <source>
        <dbReference type="Proteomes" id="UP001549099"/>
    </source>
</evidence>
<accession>A0ABV2G8F2</accession>
<protein>
    <submittedName>
        <fullName evidence="1">Uncharacterized protein</fullName>
    </submittedName>
</protein>
<dbReference type="EMBL" id="JBEPLW010000002">
    <property type="protein sequence ID" value="MET3574571.1"/>
    <property type="molecule type" value="Genomic_DNA"/>
</dbReference>
<evidence type="ECO:0000313" key="1">
    <source>
        <dbReference type="EMBL" id="MET3574571.1"/>
    </source>
</evidence>
<dbReference type="RefSeq" id="WP_354194899.1">
    <property type="nucleotide sequence ID" value="NZ_JBEPLW010000002.1"/>
</dbReference>
<reference evidence="1 2" key="1">
    <citation type="submission" date="2024-06" db="EMBL/GenBank/DDBJ databases">
        <title>Genomic Encyclopedia of Type Strains, Phase IV (KMG-IV): sequencing the most valuable type-strain genomes for metagenomic binning, comparative biology and taxonomic classification.</title>
        <authorList>
            <person name="Goeker M."/>
        </authorList>
    </citation>
    <scope>NUCLEOTIDE SEQUENCE [LARGE SCALE GENOMIC DNA]</scope>
    <source>
        <strain evidence="1 2">DSM 26128</strain>
    </source>
</reference>
<comment type="caution">
    <text evidence="1">The sequence shown here is derived from an EMBL/GenBank/DDBJ whole genome shotgun (WGS) entry which is preliminary data.</text>
</comment>
<dbReference type="Proteomes" id="UP001549099">
    <property type="component" value="Unassembled WGS sequence"/>
</dbReference>